<organism evidence="1 2">
    <name type="scientific">Clathrus columnatus</name>
    <dbReference type="NCBI Taxonomy" id="1419009"/>
    <lineage>
        <taxon>Eukaryota</taxon>
        <taxon>Fungi</taxon>
        <taxon>Dikarya</taxon>
        <taxon>Basidiomycota</taxon>
        <taxon>Agaricomycotina</taxon>
        <taxon>Agaricomycetes</taxon>
        <taxon>Phallomycetidae</taxon>
        <taxon>Phallales</taxon>
        <taxon>Clathraceae</taxon>
        <taxon>Clathrus</taxon>
    </lineage>
</organism>
<reference evidence="1" key="1">
    <citation type="submission" date="2021-10" db="EMBL/GenBank/DDBJ databases">
        <title>De novo Genome Assembly of Clathrus columnatus (Basidiomycota, Fungi) Using Illumina and Nanopore Sequence Data.</title>
        <authorList>
            <person name="Ogiso-Tanaka E."/>
            <person name="Itagaki H."/>
            <person name="Hosoya T."/>
            <person name="Hosaka K."/>
        </authorList>
    </citation>
    <scope>NUCLEOTIDE SEQUENCE</scope>
    <source>
        <strain evidence="1">MO-923</strain>
    </source>
</reference>
<evidence type="ECO:0000313" key="2">
    <source>
        <dbReference type="Proteomes" id="UP001050691"/>
    </source>
</evidence>
<name>A0AAV5A768_9AGAM</name>
<keyword evidence="2" id="KW-1185">Reference proteome</keyword>
<evidence type="ECO:0008006" key="3">
    <source>
        <dbReference type="Google" id="ProtNLM"/>
    </source>
</evidence>
<comment type="caution">
    <text evidence="1">The sequence shown here is derived from an EMBL/GenBank/DDBJ whole genome shotgun (WGS) entry which is preliminary data.</text>
</comment>
<dbReference type="AlphaFoldDB" id="A0AAV5A768"/>
<gene>
    <name evidence="1" type="ORF">Clacol_004351</name>
</gene>
<evidence type="ECO:0000313" key="1">
    <source>
        <dbReference type="EMBL" id="GJJ10125.1"/>
    </source>
</evidence>
<sequence length="249" mass="27802">MQRSSSSVKTITIHPYGINYKLIKGSDITDEQLTECAQLFAQNYGTWSDAAPPPLKPGTRVRMTPKRLREQCVGDPDQSVLALCSVTDDEGKNKVIGQAFATVWNFNVVSSEWRQKGIAAILIRMLPGSDFKCNSMGLASSHPGACLALAKRAHISIRKLNLNYIQTNAQKILNTSIVNYLKDTSVLRGKLFQADLVEGVVSSVFTFFYVDHKEPLAVLRTWEELHDMKWPLGDLLEGHEYFCVVPIND</sequence>
<dbReference type="Proteomes" id="UP001050691">
    <property type="component" value="Unassembled WGS sequence"/>
</dbReference>
<accession>A0AAV5A768</accession>
<protein>
    <recommendedName>
        <fullName evidence="3">N-acetyltransferase domain-containing protein</fullName>
    </recommendedName>
</protein>
<dbReference type="EMBL" id="BPWL01000005">
    <property type="protein sequence ID" value="GJJ10125.1"/>
    <property type="molecule type" value="Genomic_DNA"/>
</dbReference>
<proteinExistence type="predicted"/>